<protein>
    <submittedName>
        <fullName evidence="1">Uncharacterized protein</fullName>
    </submittedName>
</protein>
<keyword evidence="2" id="KW-1185">Reference proteome</keyword>
<sequence>MPPPITDSRKPRLAAALFRRYLRAVTVSSRHRTNPLADGRPEAALGEARRHGAVLHRDSFRPPS</sequence>
<comment type="caution">
    <text evidence="1">The sequence shown here is derived from an EMBL/GenBank/DDBJ whole genome shotgun (WGS) entry which is preliminary data.</text>
</comment>
<dbReference type="EMBL" id="LGKG01000137">
    <property type="protein sequence ID" value="KPC62665.1"/>
    <property type="molecule type" value="Genomic_DNA"/>
</dbReference>
<dbReference type="Proteomes" id="UP000037982">
    <property type="component" value="Unassembled WGS sequence"/>
</dbReference>
<name>A0A0N1JXX6_9ACTN</name>
<evidence type="ECO:0000313" key="2">
    <source>
        <dbReference type="Proteomes" id="UP000037982"/>
    </source>
</evidence>
<accession>A0A0N1JXX6</accession>
<organism evidence="1 2">
    <name type="scientific">Streptomyces chattanoogensis</name>
    <dbReference type="NCBI Taxonomy" id="66876"/>
    <lineage>
        <taxon>Bacteria</taxon>
        <taxon>Bacillati</taxon>
        <taxon>Actinomycetota</taxon>
        <taxon>Actinomycetes</taxon>
        <taxon>Kitasatosporales</taxon>
        <taxon>Streptomycetaceae</taxon>
        <taxon>Streptomyces</taxon>
    </lineage>
</organism>
<dbReference type="PATRIC" id="fig|66876.3.peg.3962"/>
<gene>
    <name evidence="1" type="ORF">ADL29_18130</name>
</gene>
<proteinExistence type="predicted"/>
<dbReference type="RefSeq" id="WP_053924681.1">
    <property type="nucleotide sequence ID" value="NZ_LGKG01000137.1"/>
</dbReference>
<dbReference type="AlphaFoldDB" id="A0A0N1JXX6"/>
<evidence type="ECO:0000313" key="1">
    <source>
        <dbReference type="EMBL" id="KPC62665.1"/>
    </source>
</evidence>
<reference evidence="2" key="1">
    <citation type="submission" date="2015-07" db="EMBL/GenBank/DDBJ databases">
        <authorList>
            <person name="Ju K.-S."/>
            <person name="Doroghazi J.R."/>
            <person name="Metcalf W.W."/>
        </authorList>
    </citation>
    <scope>NUCLEOTIDE SEQUENCE [LARGE SCALE GENOMIC DNA]</scope>
    <source>
        <strain evidence="2">NRRL ISP-5002</strain>
    </source>
</reference>